<protein>
    <recommendedName>
        <fullName evidence="2">Type IX secretion system protein PorV domain-containing protein</fullName>
    </recommendedName>
</protein>
<dbReference type="InterPro" id="IPR045741">
    <property type="entry name" value="PorV"/>
</dbReference>
<feature type="chain" id="PRO_5009444185" description="Type IX secretion system protein PorV domain-containing protein" evidence="1">
    <location>
        <begin position="20"/>
        <end position="400"/>
    </location>
</feature>
<keyword evidence="1" id="KW-0732">Signal</keyword>
<dbReference type="AlphaFoldDB" id="A0A1D9P7T7"/>
<dbReference type="Proteomes" id="UP000178198">
    <property type="component" value="Chromosome"/>
</dbReference>
<evidence type="ECO:0000259" key="2">
    <source>
        <dbReference type="Pfam" id="PF19572"/>
    </source>
</evidence>
<feature type="signal peptide" evidence="1">
    <location>
        <begin position="1"/>
        <end position="19"/>
    </location>
</feature>
<dbReference type="RefSeq" id="WP_071183893.1">
    <property type="nucleotide sequence ID" value="NZ_CP017774.1"/>
</dbReference>
<dbReference type="InterPro" id="IPR047799">
    <property type="entry name" value="T9SS_OM_PorV"/>
</dbReference>
<dbReference type="Gene3D" id="2.40.160.60">
    <property type="entry name" value="Outer membrane protein transport protein (OMPP1/FadL/TodX)"/>
    <property type="match status" value="1"/>
</dbReference>
<dbReference type="NCBIfam" id="NF033709">
    <property type="entry name" value="PorV_fam"/>
    <property type="match status" value="1"/>
</dbReference>
<proteinExistence type="predicted"/>
<dbReference type="KEGG" id="fcm:BIW12_03860"/>
<reference evidence="3 4" key="1">
    <citation type="submission" date="2016-10" db="EMBL/GenBank/DDBJ databases">
        <title>Complete Genome Sequence of Flavobacterium sp. PK15.</title>
        <authorList>
            <person name="Ekwe A."/>
            <person name="Kim S.B."/>
        </authorList>
    </citation>
    <scope>NUCLEOTIDE SEQUENCE [LARGE SCALE GENOMIC DNA]</scope>
    <source>
        <strain evidence="3 4">PK15</strain>
    </source>
</reference>
<dbReference type="STRING" id="1306519.BIW12_03860"/>
<keyword evidence="4" id="KW-1185">Reference proteome</keyword>
<dbReference type="NCBIfam" id="NF033710">
    <property type="entry name" value="T9SS_OM_PorV"/>
    <property type="match status" value="1"/>
</dbReference>
<evidence type="ECO:0000313" key="4">
    <source>
        <dbReference type="Proteomes" id="UP000178198"/>
    </source>
</evidence>
<evidence type="ECO:0000313" key="3">
    <source>
        <dbReference type="EMBL" id="AOZ98641.1"/>
    </source>
</evidence>
<organism evidence="3 4">
    <name type="scientific">Flavobacterium commune</name>
    <dbReference type="NCBI Taxonomy" id="1306519"/>
    <lineage>
        <taxon>Bacteria</taxon>
        <taxon>Pseudomonadati</taxon>
        <taxon>Bacteroidota</taxon>
        <taxon>Flavobacteriia</taxon>
        <taxon>Flavobacteriales</taxon>
        <taxon>Flavobacteriaceae</taxon>
        <taxon>Flavobacterium</taxon>
    </lineage>
</organism>
<dbReference type="Pfam" id="PF19572">
    <property type="entry name" value="PorV"/>
    <property type="match status" value="1"/>
</dbReference>
<dbReference type="EMBL" id="CP017774">
    <property type="protein sequence ID" value="AOZ98641.1"/>
    <property type="molecule type" value="Genomic_DNA"/>
</dbReference>
<dbReference type="OrthoDB" id="9758448at2"/>
<evidence type="ECO:0000256" key="1">
    <source>
        <dbReference type="SAM" id="SignalP"/>
    </source>
</evidence>
<accession>A0A1D9P7T7</accession>
<feature type="domain" description="Type IX secretion system protein PorV" evidence="2">
    <location>
        <begin position="18"/>
        <end position="260"/>
    </location>
</feature>
<name>A0A1D9P7T7_9FLAO</name>
<sequence length="400" mass="44000">MKKTILLTLSLFSISLIQAQQRPITVAVPFLSVTADARAAGMADIGVATSADAFSQQWNPAKYAFAIDKQGVSGSYTPYLTGLANDISLGQFTYYNKISDRSAFAASLRYFGFGDIELRRTGEPDEAFATVAPNEFAIDGSYSLKLSEKFSMAVGARFIHSNLKVATDNGDATAASSFAIDIAGFYQSEEIAYNSFNGRWRAGFNIQNLGPKISYDNDEISSNFLPANLKLGTGFDFILDDYNKLGLNVELNKLLVPTPKVGYDNNSGTYTGTDMNGDGVVDNTDFSLSNNEYRRTGWFSGVFKSLGDAPDGFSEELKEVIYSVGAEYSYQDAFAMRMGYHHENTNKSGLRYFSLGAGFKYTSLKIDLSYLFSASKIPNPLENTLRFSLTLNFGDKYEQY</sequence>
<gene>
    <name evidence="3" type="ORF">BIW12_03860</name>
</gene>